<dbReference type="Gene3D" id="3.40.50.450">
    <property type="match status" value="1"/>
</dbReference>
<dbReference type="Proteomes" id="UP001597511">
    <property type="component" value="Unassembled WGS sequence"/>
</dbReference>
<dbReference type="EC" id="3.2.2.n1" evidence="3"/>
<comment type="similarity">
    <text evidence="2 3">Belongs to the LOG family.</text>
</comment>
<accession>A0ABW6A5V0</accession>
<proteinExistence type="inferred from homology"/>
<dbReference type="PANTHER" id="PTHR31223:SF70">
    <property type="entry name" value="LOG FAMILY PROTEIN YJL055W"/>
    <property type="match status" value="1"/>
</dbReference>
<keyword evidence="3" id="KW-0203">Cytokinin biosynthesis</keyword>
<dbReference type="Pfam" id="PF03641">
    <property type="entry name" value="Lysine_decarbox"/>
    <property type="match status" value="1"/>
</dbReference>
<comment type="caution">
    <text evidence="4">The sequence shown here is derived from an EMBL/GenBank/DDBJ whole genome shotgun (WGS) entry which is preliminary data.</text>
</comment>
<evidence type="ECO:0000256" key="1">
    <source>
        <dbReference type="ARBA" id="ARBA00000274"/>
    </source>
</evidence>
<evidence type="ECO:0000256" key="3">
    <source>
        <dbReference type="RuleBase" id="RU363015"/>
    </source>
</evidence>
<reference evidence="5" key="1">
    <citation type="journal article" date="2019" name="Int. J. Syst. Evol. Microbiol.">
        <title>The Global Catalogue of Microorganisms (GCM) 10K type strain sequencing project: providing services to taxonomists for standard genome sequencing and annotation.</title>
        <authorList>
            <consortium name="The Broad Institute Genomics Platform"/>
            <consortium name="The Broad Institute Genome Sequencing Center for Infectious Disease"/>
            <person name="Wu L."/>
            <person name="Ma J."/>
        </authorList>
    </citation>
    <scope>NUCLEOTIDE SEQUENCE [LARGE SCALE GENOMIC DNA]</scope>
    <source>
        <strain evidence="5">KCTC 23299</strain>
    </source>
</reference>
<organism evidence="4 5">
    <name type="scientific">Terrimonas rubra</name>
    <dbReference type="NCBI Taxonomy" id="1035890"/>
    <lineage>
        <taxon>Bacteria</taxon>
        <taxon>Pseudomonadati</taxon>
        <taxon>Bacteroidota</taxon>
        <taxon>Chitinophagia</taxon>
        <taxon>Chitinophagales</taxon>
        <taxon>Chitinophagaceae</taxon>
        <taxon>Terrimonas</taxon>
    </lineage>
</organism>
<evidence type="ECO:0000313" key="4">
    <source>
        <dbReference type="EMBL" id="MFD2919981.1"/>
    </source>
</evidence>
<dbReference type="PANTHER" id="PTHR31223">
    <property type="entry name" value="LOG FAMILY PROTEIN YJL055W"/>
    <property type="match status" value="1"/>
</dbReference>
<protein>
    <recommendedName>
        <fullName evidence="3">Cytokinin riboside 5'-monophosphate phosphoribohydrolase</fullName>
        <ecNumber evidence="3">3.2.2.n1</ecNumber>
    </recommendedName>
</protein>
<gene>
    <name evidence="4" type="ORF">ACFS6H_09700</name>
</gene>
<dbReference type="RefSeq" id="WP_386097755.1">
    <property type="nucleotide sequence ID" value="NZ_JBHUOZ010000003.1"/>
</dbReference>
<dbReference type="EMBL" id="JBHUOZ010000003">
    <property type="protein sequence ID" value="MFD2919981.1"/>
    <property type="molecule type" value="Genomic_DNA"/>
</dbReference>
<keyword evidence="5" id="KW-1185">Reference proteome</keyword>
<comment type="catalytic activity">
    <reaction evidence="1">
        <text>AMP + H2O = D-ribose 5-phosphate + adenine</text>
        <dbReference type="Rhea" id="RHEA:20129"/>
        <dbReference type="ChEBI" id="CHEBI:15377"/>
        <dbReference type="ChEBI" id="CHEBI:16708"/>
        <dbReference type="ChEBI" id="CHEBI:78346"/>
        <dbReference type="ChEBI" id="CHEBI:456215"/>
        <dbReference type="EC" id="3.2.2.4"/>
    </reaction>
</comment>
<dbReference type="NCBIfam" id="TIGR00730">
    <property type="entry name" value="Rossman fold protein, TIGR00730 family"/>
    <property type="match status" value="1"/>
</dbReference>
<dbReference type="InterPro" id="IPR005269">
    <property type="entry name" value="LOG"/>
</dbReference>
<dbReference type="SUPFAM" id="SSF102405">
    <property type="entry name" value="MCP/YpsA-like"/>
    <property type="match status" value="1"/>
</dbReference>
<name>A0ABW6A5V0_9BACT</name>
<evidence type="ECO:0000313" key="5">
    <source>
        <dbReference type="Proteomes" id="UP001597511"/>
    </source>
</evidence>
<dbReference type="InterPro" id="IPR031100">
    <property type="entry name" value="LOG_fam"/>
</dbReference>
<sequence>MLIQSLAVFCGSKNGNNELFATHTKELGALMAQHHIALVYGGGSVGIMGIIADSVMQNGGKVVGIIPQILVNQERQHKNITELLVVEDMHIRKRKMYDLADAAIILPGGFGTLDELFEMVTWNQLSIHDKQIFLLNSDGFYDHLIAHIYKMKEEGFLYQEAFDRITVLNEPKELIEYFNPMGSGGQI</sequence>
<keyword evidence="3" id="KW-0378">Hydrolase</keyword>
<evidence type="ECO:0000256" key="2">
    <source>
        <dbReference type="ARBA" id="ARBA00006763"/>
    </source>
</evidence>